<name>A0A8J3YFX9_9ACTN</name>
<evidence type="ECO:0000259" key="1">
    <source>
        <dbReference type="PROSITE" id="PS51819"/>
    </source>
</evidence>
<dbReference type="PANTHER" id="PTHR35908">
    <property type="entry name" value="HYPOTHETICAL FUSION PROTEIN"/>
    <property type="match status" value="1"/>
</dbReference>
<comment type="caution">
    <text evidence="2">The sequence shown here is derived from an EMBL/GenBank/DDBJ whole genome shotgun (WGS) entry which is preliminary data.</text>
</comment>
<dbReference type="SUPFAM" id="SSF54593">
    <property type="entry name" value="Glyoxalase/Bleomycin resistance protein/Dihydroxybiphenyl dioxygenase"/>
    <property type="match status" value="1"/>
</dbReference>
<dbReference type="Pfam" id="PF18029">
    <property type="entry name" value="Glyoxalase_6"/>
    <property type="match status" value="1"/>
</dbReference>
<protein>
    <recommendedName>
        <fullName evidence="1">VOC domain-containing protein</fullName>
    </recommendedName>
</protein>
<dbReference type="InterPro" id="IPR037523">
    <property type="entry name" value="VOC_core"/>
</dbReference>
<feature type="domain" description="VOC" evidence="1">
    <location>
        <begin position="23"/>
        <end position="138"/>
    </location>
</feature>
<dbReference type="InterPro" id="IPR041581">
    <property type="entry name" value="Glyoxalase_6"/>
</dbReference>
<evidence type="ECO:0000313" key="3">
    <source>
        <dbReference type="Proteomes" id="UP000619260"/>
    </source>
</evidence>
<evidence type="ECO:0000313" key="2">
    <source>
        <dbReference type="EMBL" id="GIJ43682.1"/>
    </source>
</evidence>
<gene>
    <name evidence="2" type="ORF">Val02_05680</name>
</gene>
<reference evidence="2" key="1">
    <citation type="submission" date="2021-01" db="EMBL/GenBank/DDBJ databases">
        <title>Whole genome shotgun sequence of Virgisporangium aliadipatigenens NBRC 105644.</title>
        <authorList>
            <person name="Komaki H."/>
            <person name="Tamura T."/>
        </authorList>
    </citation>
    <scope>NUCLEOTIDE SEQUENCE</scope>
    <source>
        <strain evidence="2">NBRC 105644</strain>
    </source>
</reference>
<organism evidence="2 3">
    <name type="scientific">Virgisporangium aliadipatigenens</name>
    <dbReference type="NCBI Taxonomy" id="741659"/>
    <lineage>
        <taxon>Bacteria</taxon>
        <taxon>Bacillati</taxon>
        <taxon>Actinomycetota</taxon>
        <taxon>Actinomycetes</taxon>
        <taxon>Micromonosporales</taxon>
        <taxon>Micromonosporaceae</taxon>
        <taxon>Virgisporangium</taxon>
    </lineage>
</organism>
<dbReference type="AlphaFoldDB" id="A0A8J3YFX9"/>
<accession>A0A8J3YFX9</accession>
<dbReference type="EMBL" id="BOPF01000002">
    <property type="protein sequence ID" value="GIJ43682.1"/>
    <property type="molecule type" value="Genomic_DNA"/>
</dbReference>
<dbReference type="CDD" id="cd06587">
    <property type="entry name" value="VOC"/>
    <property type="match status" value="1"/>
</dbReference>
<sequence length="138" mass="14923">MRRVRCGAESYADPKGRMLPAAELRGVTLDCADPPALARFYSALTGMRELFSSDGFVALTGGSGCDLGFQRVDGYRAPQWPGQDVPQQLHLDFRADDLDAVEELALGLGAVKPEHQPGDGRWRVLLDPAGHPFCLTPA</sequence>
<dbReference type="Proteomes" id="UP000619260">
    <property type="component" value="Unassembled WGS sequence"/>
</dbReference>
<keyword evidence="3" id="KW-1185">Reference proteome</keyword>
<proteinExistence type="predicted"/>
<dbReference type="PANTHER" id="PTHR35908:SF1">
    <property type="entry name" value="CONSERVED PROTEIN"/>
    <property type="match status" value="1"/>
</dbReference>
<dbReference type="PROSITE" id="PS51819">
    <property type="entry name" value="VOC"/>
    <property type="match status" value="1"/>
</dbReference>
<dbReference type="InterPro" id="IPR029068">
    <property type="entry name" value="Glyas_Bleomycin-R_OHBP_Dase"/>
</dbReference>
<dbReference type="Gene3D" id="3.10.180.10">
    <property type="entry name" value="2,3-Dihydroxybiphenyl 1,2-Dioxygenase, domain 1"/>
    <property type="match status" value="1"/>
</dbReference>